<evidence type="ECO:0000256" key="1">
    <source>
        <dbReference type="ARBA" id="ARBA00001947"/>
    </source>
</evidence>
<evidence type="ECO:0000256" key="8">
    <source>
        <dbReference type="ARBA" id="ARBA00022833"/>
    </source>
</evidence>
<keyword evidence="4 14" id="KW-0812">Transmembrane</keyword>
<keyword evidence="5" id="KW-0479">Metal-binding</keyword>
<protein>
    <submittedName>
        <fullName evidence="16">Fatty acid hydroxylase</fullName>
    </submittedName>
</protein>
<evidence type="ECO:0000256" key="10">
    <source>
        <dbReference type="ARBA" id="ARBA00023002"/>
    </source>
</evidence>
<dbReference type="Proteomes" id="UP000182945">
    <property type="component" value="Chromosome"/>
</dbReference>
<sequence length="203" mass="24565">MIKYWKEFILYPDISFMLILFTFLFIFIIPQIFQWEAWLAILIGMIVYTISEYFIHRFLFHIRTPNHPLFLKLIRRLHYDHHVDPTNLKLLFLPLWFSIPNFLLLTFITYSITKDKYITGAFATGLVGYFLYYEWKHYIAHKPIQPSTALGKKLKKVHLWHHYKNENYWFGVTHSSIDKTMGTYRNHKEVEKSATAKNLEKRV</sequence>
<evidence type="ECO:0000313" key="16">
    <source>
        <dbReference type="EMBL" id="APC49329.1"/>
    </source>
</evidence>
<keyword evidence="8" id="KW-0862">Zinc</keyword>
<keyword evidence="10" id="KW-0560">Oxidoreductase</keyword>
<dbReference type="PANTHER" id="PTHR12863">
    <property type="entry name" value="FATTY ACID HYDROXYLASE"/>
    <property type="match status" value="1"/>
</dbReference>
<proteinExistence type="predicted"/>
<dbReference type="GeneID" id="71515622"/>
<evidence type="ECO:0000256" key="3">
    <source>
        <dbReference type="ARBA" id="ARBA00022516"/>
    </source>
</evidence>
<feature type="transmembrane region" description="Helical" evidence="14">
    <location>
        <begin position="90"/>
        <end position="111"/>
    </location>
</feature>
<feature type="transmembrane region" description="Helical" evidence="14">
    <location>
        <begin position="9"/>
        <end position="29"/>
    </location>
</feature>
<accession>A0AAC9NM54</accession>
<evidence type="ECO:0000256" key="12">
    <source>
        <dbReference type="ARBA" id="ARBA00023136"/>
    </source>
</evidence>
<keyword evidence="6" id="KW-0256">Endoplasmic reticulum</keyword>
<dbReference type="GO" id="GO:0006633">
    <property type="term" value="P:fatty acid biosynthetic process"/>
    <property type="evidence" value="ECO:0007669"/>
    <property type="project" value="UniProtKB-KW"/>
</dbReference>
<keyword evidence="11" id="KW-0443">Lipid metabolism</keyword>
<dbReference type="PANTHER" id="PTHR12863:SF1">
    <property type="entry name" value="FATTY ACID 2-HYDROXYLASE"/>
    <property type="match status" value="1"/>
</dbReference>
<keyword evidence="9 14" id="KW-1133">Transmembrane helix</keyword>
<dbReference type="RefSeq" id="WP_060680448.1">
    <property type="nucleotide sequence ID" value="NZ_CP017962.1"/>
</dbReference>
<comment type="cofactor">
    <cofactor evidence="1">
        <name>Zn(2+)</name>
        <dbReference type="ChEBI" id="CHEBI:29105"/>
    </cofactor>
</comment>
<dbReference type="GO" id="GO:0005506">
    <property type="term" value="F:iron ion binding"/>
    <property type="evidence" value="ECO:0007669"/>
    <property type="project" value="InterPro"/>
</dbReference>
<evidence type="ECO:0000256" key="5">
    <source>
        <dbReference type="ARBA" id="ARBA00022723"/>
    </source>
</evidence>
<reference evidence="16 17" key="1">
    <citation type="submission" date="2016-11" db="EMBL/GenBank/DDBJ databases">
        <title>Complete genome sequencing of Virgibacillus halodenitrificans PDB-F2.</title>
        <authorList>
            <person name="Sun Z."/>
            <person name="Zhou Y."/>
            <person name="Li H."/>
        </authorList>
    </citation>
    <scope>NUCLEOTIDE SEQUENCE [LARGE SCALE GENOMIC DNA]</scope>
    <source>
        <strain evidence="16 17">PDB-F2</strain>
    </source>
</reference>
<evidence type="ECO:0000256" key="2">
    <source>
        <dbReference type="ARBA" id="ARBA00004477"/>
    </source>
</evidence>
<feature type="transmembrane region" description="Helical" evidence="14">
    <location>
        <begin position="117"/>
        <end position="135"/>
    </location>
</feature>
<evidence type="ECO:0000256" key="9">
    <source>
        <dbReference type="ARBA" id="ARBA00022989"/>
    </source>
</evidence>
<organism evidence="16 17">
    <name type="scientific">Virgibacillus halodenitrificans</name>
    <name type="common">Bacillus halodenitrificans</name>
    <dbReference type="NCBI Taxonomy" id="1482"/>
    <lineage>
        <taxon>Bacteria</taxon>
        <taxon>Bacillati</taxon>
        <taxon>Bacillota</taxon>
        <taxon>Bacilli</taxon>
        <taxon>Bacillales</taxon>
        <taxon>Bacillaceae</taxon>
        <taxon>Virgibacillus</taxon>
    </lineage>
</organism>
<dbReference type="InterPro" id="IPR014430">
    <property type="entry name" value="Scs7"/>
</dbReference>
<evidence type="ECO:0000256" key="4">
    <source>
        <dbReference type="ARBA" id="ARBA00022692"/>
    </source>
</evidence>
<dbReference type="KEGG" id="vhl:BME96_14515"/>
<feature type="domain" description="Fatty acid hydroxylase" evidence="15">
    <location>
        <begin position="42"/>
        <end position="183"/>
    </location>
</feature>
<keyword evidence="3" id="KW-0444">Lipid biosynthesis</keyword>
<evidence type="ECO:0000256" key="11">
    <source>
        <dbReference type="ARBA" id="ARBA00023098"/>
    </source>
</evidence>
<evidence type="ECO:0000256" key="6">
    <source>
        <dbReference type="ARBA" id="ARBA00022824"/>
    </source>
</evidence>
<gene>
    <name evidence="16" type="ORF">BME96_14515</name>
</gene>
<evidence type="ECO:0000256" key="7">
    <source>
        <dbReference type="ARBA" id="ARBA00022832"/>
    </source>
</evidence>
<evidence type="ECO:0000256" key="13">
    <source>
        <dbReference type="ARBA" id="ARBA00023160"/>
    </source>
</evidence>
<dbReference type="AlphaFoldDB" id="A0AAC9NM54"/>
<dbReference type="GO" id="GO:0080132">
    <property type="term" value="F:fatty acid 2-hydroxylase activity"/>
    <property type="evidence" value="ECO:0007669"/>
    <property type="project" value="InterPro"/>
</dbReference>
<comment type="subcellular location">
    <subcellularLocation>
        <location evidence="2">Endoplasmic reticulum membrane</location>
        <topology evidence="2">Multi-pass membrane protein</topology>
    </subcellularLocation>
</comment>
<evidence type="ECO:0000313" key="17">
    <source>
        <dbReference type="Proteomes" id="UP000182945"/>
    </source>
</evidence>
<keyword evidence="7" id="KW-0276">Fatty acid metabolism</keyword>
<keyword evidence="12 14" id="KW-0472">Membrane</keyword>
<evidence type="ECO:0000259" key="15">
    <source>
        <dbReference type="Pfam" id="PF04116"/>
    </source>
</evidence>
<dbReference type="EMBL" id="CP017962">
    <property type="protein sequence ID" value="APC49329.1"/>
    <property type="molecule type" value="Genomic_DNA"/>
</dbReference>
<dbReference type="InterPro" id="IPR006694">
    <property type="entry name" value="Fatty_acid_hydroxylase"/>
</dbReference>
<dbReference type="Pfam" id="PF04116">
    <property type="entry name" value="FA_hydroxylase"/>
    <property type="match status" value="1"/>
</dbReference>
<name>A0AAC9NM54_VIRHA</name>
<feature type="transmembrane region" description="Helical" evidence="14">
    <location>
        <begin position="35"/>
        <end position="55"/>
    </location>
</feature>
<evidence type="ECO:0000256" key="14">
    <source>
        <dbReference type="SAM" id="Phobius"/>
    </source>
</evidence>
<dbReference type="GO" id="GO:0016020">
    <property type="term" value="C:membrane"/>
    <property type="evidence" value="ECO:0007669"/>
    <property type="project" value="InterPro"/>
</dbReference>
<keyword evidence="13" id="KW-0275">Fatty acid biosynthesis</keyword>